<evidence type="ECO:0000256" key="1">
    <source>
        <dbReference type="SAM" id="MobiDB-lite"/>
    </source>
</evidence>
<proteinExistence type="predicted"/>
<feature type="compositionally biased region" description="Basic and acidic residues" evidence="1">
    <location>
        <begin position="258"/>
        <end position="286"/>
    </location>
</feature>
<feature type="compositionally biased region" description="Polar residues" evidence="1">
    <location>
        <begin position="133"/>
        <end position="143"/>
    </location>
</feature>
<accession>A0A7R9BGF4</accession>
<protein>
    <submittedName>
        <fullName evidence="3">Uncharacterized protein</fullName>
    </submittedName>
</protein>
<gene>
    <name evidence="3" type="ORF">NMOB1V02_LOCUS1383</name>
</gene>
<dbReference type="AlphaFoldDB" id="A0A7R9BGF4"/>
<evidence type="ECO:0000313" key="3">
    <source>
        <dbReference type="EMBL" id="CAD7273499.1"/>
    </source>
</evidence>
<dbReference type="Proteomes" id="UP000678499">
    <property type="component" value="Unassembled WGS sequence"/>
</dbReference>
<feature type="region of interest" description="Disordered" evidence="1">
    <location>
        <begin position="133"/>
        <end position="286"/>
    </location>
</feature>
<organism evidence="3">
    <name type="scientific">Notodromas monacha</name>
    <dbReference type="NCBI Taxonomy" id="399045"/>
    <lineage>
        <taxon>Eukaryota</taxon>
        <taxon>Metazoa</taxon>
        <taxon>Ecdysozoa</taxon>
        <taxon>Arthropoda</taxon>
        <taxon>Crustacea</taxon>
        <taxon>Oligostraca</taxon>
        <taxon>Ostracoda</taxon>
        <taxon>Podocopa</taxon>
        <taxon>Podocopida</taxon>
        <taxon>Cypridocopina</taxon>
        <taxon>Cypridoidea</taxon>
        <taxon>Cyprididae</taxon>
        <taxon>Notodromas</taxon>
    </lineage>
</organism>
<name>A0A7R9BGF4_9CRUS</name>
<dbReference type="EMBL" id="CAJPEX010000136">
    <property type="protein sequence ID" value="CAG0913651.1"/>
    <property type="molecule type" value="Genomic_DNA"/>
</dbReference>
<reference evidence="3" key="1">
    <citation type="submission" date="2020-11" db="EMBL/GenBank/DDBJ databases">
        <authorList>
            <person name="Tran Van P."/>
        </authorList>
    </citation>
    <scope>NUCLEOTIDE SEQUENCE</scope>
</reference>
<evidence type="ECO:0000313" key="4">
    <source>
        <dbReference type="Proteomes" id="UP000678499"/>
    </source>
</evidence>
<feature type="chain" id="PRO_5036209977" evidence="2">
    <location>
        <begin position="23"/>
        <end position="286"/>
    </location>
</feature>
<keyword evidence="4" id="KW-1185">Reference proteome</keyword>
<dbReference type="EMBL" id="OA882173">
    <property type="protein sequence ID" value="CAD7273499.1"/>
    <property type="molecule type" value="Genomic_DNA"/>
</dbReference>
<keyword evidence="2" id="KW-0732">Signal</keyword>
<evidence type="ECO:0000256" key="2">
    <source>
        <dbReference type="SAM" id="SignalP"/>
    </source>
</evidence>
<sequence length="286" mass="31753">MDTFKTVILLAVFLTIPQTLLAFPLDAPELADTIFRGDFSEQSKQQNLPSPRFRPRFFDTEQVDSTVIDPPRTKVEREAVLFANNNDEESRNKKFGKFMSPLTLLSRRPDFAAKGQKNSDKTIKQLVDDADSAASSPLESQKLNARAQFTPIRLRTKPLRPATGISTEPEEPAPVEKPRRTQLKRGKSVVESTTSTTTAAQPGVAQKDPKNETRRRGNPLRSRIAGTRGNPGANKDSKSQNNNNNNDGNSDESSVNIHVEKAPREDESAKKDEADHDSQFGEKVRG</sequence>
<feature type="compositionally biased region" description="Low complexity" evidence="1">
    <location>
        <begin position="239"/>
        <end position="256"/>
    </location>
</feature>
<feature type="signal peptide" evidence="2">
    <location>
        <begin position="1"/>
        <end position="22"/>
    </location>
</feature>